<dbReference type="AlphaFoldDB" id="A0A7R8W9Q5"/>
<name>A0A7R8W9Q5_9CRUS</name>
<organism evidence="1">
    <name type="scientific">Cyprideis torosa</name>
    <dbReference type="NCBI Taxonomy" id="163714"/>
    <lineage>
        <taxon>Eukaryota</taxon>
        <taxon>Metazoa</taxon>
        <taxon>Ecdysozoa</taxon>
        <taxon>Arthropoda</taxon>
        <taxon>Crustacea</taxon>
        <taxon>Oligostraca</taxon>
        <taxon>Ostracoda</taxon>
        <taxon>Podocopa</taxon>
        <taxon>Podocopida</taxon>
        <taxon>Cytherocopina</taxon>
        <taxon>Cytheroidea</taxon>
        <taxon>Cytherideidae</taxon>
        <taxon>Cyprideis</taxon>
    </lineage>
</organism>
<evidence type="ECO:0000313" key="1">
    <source>
        <dbReference type="EMBL" id="CAD7226374.1"/>
    </source>
</evidence>
<dbReference type="OrthoDB" id="5103at2759"/>
<sequence>MTRDTLKLRKHPVINSIPIFCRLRRKKLVDKEASRRFVTNTSNPLNKRKSGTGNSLVFPRQKSLSALPTTQVSVERLFSGLKLFLSDLRFRLKPDIVKADSPAENQLCGRGLR</sequence>
<reference evidence="1" key="1">
    <citation type="submission" date="2020-11" db="EMBL/GenBank/DDBJ databases">
        <authorList>
            <person name="Tran Van P."/>
        </authorList>
    </citation>
    <scope>NUCLEOTIDE SEQUENCE</scope>
</reference>
<proteinExistence type="predicted"/>
<feature type="non-terminal residue" evidence="1">
    <location>
        <position position="113"/>
    </location>
</feature>
<accession>A0A7R8W9Q5</accession>
<dbReference type="EMBL" id="OB660814">
    <property type="protein sequence ID" value="CAD7226374.1"/>
    <property type="molecule type" value="Genomic_DNA"/>
</dbReference>
<gene>
    <name evidence="1" type="ORF">CTOB1V02_LOCUS4293</name>
</gene>
<protein>
    <submittedName>
        <fullName evidence="1">Uncharacterized protein</fullName>
    </submittedName>
</protein>